<accession>A0A6J6FN34</accession>
<proteinExistence type="predicted"/>
<evidence type="ECO:0000313" key="1">
    <source>
        <dbReference type="EMBL" id="CAB4590456.1"/>
    </source>
</evidence>
<gene>
    <name evidence="1" type="ORF">UFOPK1711_01794</name>
</gene>
<reference evidence="1" key="1">
    <citation type="submission" date="2020-05" db="EMBL/GenBank/DDBJ databases">
        <authorList>
            <person name="Chiriac C."/>
            <person name="Salcher M."/>
            <person name="Ghai R."/>
            <person name="Kavagutti S V."/>
        </authorList>
    </citation>
    <scope>NUCLEOTIDE SEQUENCE</scope>
</reference>
<sequence length="58" mass="6475">MRLDFNFNTKQRCANGGTKEWFVTLIVGVGNERNAGTEKFGSSCFDVDRFAVIGANER</sequence>
<dbReference type="AlphaFoldDB" id="A0A6J6FN34"/>
<organism evidence="1">
    <name type="scientific">freshwater metagenome</name>
    <dbReference type="NCBI Taxonomy" id="449393"/>
    <lineage>
        <taxon>unclassified sequences</taxon>
        <taxon>metagenomes</taxon>
        <taxon>ecological metagenomes</taxon>
    </lineage>
</organism>
<name>A0A6J6FN34_9ZZZZ</name>
<protein>
    <submittedName>
        <fullName evidence="1">Unannotated protein</fullName>
    </submittedName>
</protein>
<dbReference type="EMBL" id="CAEZTR010000165">
    <property type="protein sequence ID" value="CAB4590456.1"/>
    <property type="molecule type" value="Genomic_DNA"/>
</dbReference>